<evidence type="ECO:0000256" key="1">
    <source>
        <dbReference type="SAM" id="MobiDB-lite"/>
    </source>
</evidence>
<comment type="caution">
    <text evidence="2">The sequence shown here is derived from an EMBL/GenBank/DDBJ whole genome shotgun (WGS) entry which is preliminary data.</text>
</comment>
<evidence type="ECO:0000313" key="2">
    <source>
        <dbReference type="EMBL" id="MPN35329.1"/>
    </source>
</evidence>
<sequence length="148" mass="16035">MPVAVVDRLEMVDVGEKKADRSRAAPVAGDQLVDQDAEGVPVEEPGQLVDRRHLLDPRLVMAERDVAEPGDDQRHQQADRQVDVQGLANAGECDILVLLDEQVPLQFGQVIDVEDVVVALIDELVHAAALLEDGVELRRQPGALAQVG</sequence>
<accession>A0A645HB26</accession>
<feature type="region of interest" description="Disordered" evidence="1">
    <location>
        <begin position="17"/>
        <end position="44"/>
    </location>
</feature>
<name>A0A645HB26_9ZZZZ</name>
<gene>
    <name evidence="2" type="ORF">SDC9_182826</name>
</gene>
<dbReference type="AlphaFoldDB" id="A0A645HB26"/>
<proteinExistence type="predicted"/>
<dbReference type="EMBL" id="VSSQ01088843">
    <property type="protein sequence ID" value="MPN35329.1"/>
    <property type="molecule type" value="Genomic_DNA"/>
</dbReference>
<organism evidence="2">
    <name type="scientific">bioreactor metagenome</name>
    <dbReference type="NCBI Taxonomy" id="1076179"/>
    <lineage>
        <taxon>unclassified sequences</taxon>
        <taxon>metagenomes</taxon>
        <taxon>ecological metagenomes</taxon>
    </lineage>
</organism>
<protein>
    <submittedName>
        <fullName evidence="2">Uncharacterized protein</fullName>
    </submittedName>
</protein>
<reference evidence="2" key="1">
    <citation type="submission" date="2019-08" db="EMBL/GenBank/DDBJ databases">
        <authorList>
            <person name="Kucharzyk K."/>
            <person name="Murdoch R.W."/>
            <person name="Higgins S."/>
            <person name="Loffler F."/>
        </authorList>
    </citation>
    <scope>NUCLEOTIDE SEQUENCE</scope>
</reference>